<evidence type="ECO:0000313" key="3">
    <source>
        <dbReference type="EMBL" id="CAL1130371.1"/>
    </source>
</evidence>
<reference evidence="3" key="2">
    <citation type="submission" date="2024-04" db="EMBL/GenBank/DDBJ databases">
        <authorList>
            <person name="Chen Y."/>
            <person name="Shah S."/>
            <person name="Dougan E. K."/>
            <person name="Thang M."/>
            <person name="Chan C."/>
        </authorList>
    </citation>
    <scope>NUCLEOTIDE SEQUENCE [LARGE SCALE GENOMIC DNA]</scope>
</reference>
<feature type="compositionally biased region" description="Basic residues" evidence="1">
    <location>
        <begin position="1480"/>
        <end position="1496"/>
    </location>
</feature>
<feature type="non-terminal residue" evidence="2">
    <location>
        <position position="1496"/>
    </location>
</feature>
<name>A0A9P1BPC2_9DINO</name>
<sequence>AFIETRVLWLLRAAVLRSKAAFSGFIQMLADLHGAPADRENDCYRFEHHWLLLEILTLLWAHASVEFQAVLVQVVVPHLRAALHAQHYVDHKCEHCAVPVVTLDAKYGLTCALCNHREGGVVEFPQVQCSVMFGCQKPPMQSGLYCCDHQPSAGCASARADAQRIVRHRDENGVRSYKVDGSPQWFSSSQLSVHALREYEGLLAEKKTRKKRCRGQLLEAAGGDGHAPEDAPYFDAVEPIMNPQPDDVNPCGIDKAATLPRRKYGGLLVATLPCGSVCAVHPLAHAESLTQVYSLLSTLLHRGDDALAYAIYDNACALARYARHPLRRDRTSAASAIAALTFVIDSSHLPNHTACITEGHDFFLPEVRRERHPQLAGVNTQTAEQFFSWADPFVRSTASMTPAVFQAFVLILVHLYNSIVCGGSPPRHRHRPSLRRNPPAAAVPLRPRDAPSRDDPGHLAAAAPAPVVVLRFRRNPRVIGLWGAGKYHWSPDPAAPRPPCKIVAFETLPETIEVVAEDIDFLPDVGFVLHFAGAKHQVFLRFTSCLPHCHRPCLATRFCVRLGPQAFCVSSSPLSCFPSSWLAMPSAARAPSGPPAPPTGEKVDEFFQLLEQQVPFPAAELEQLIPAALLQHWKDLGATQSVAWPWVMLCELCLVSFLTPNARFLPLPSFAVYSLTWTFFLHPGSCHTSNLLRLYHNDLHGLEDKANEDRRAMRARLRQHAMPGAQGQAALKGRLKTLQDITFRLGTGSLEGIGLRIASFVGWTAASGYLVEGTQFLQWLQAEFGVNKAIATQLWERMSWQRDVINLQRSFSMAYTLSWASAARFTWRISGRSMHTQILLGCEAANERLGNTGGTNQLETLLIDRFYRVYQAHALEHRDEAVFVHHLGYPFLNYTFAADNNEEENYLVQHEASKRHGKLKGKHLRLALNWANLQSAFAATEPTAWPTTVSASAMQAADLLGKYCEGVTDVIYKFIARSSQSPEPAPAAQQPREERGMVGRIARLRDLPLAAFLEQHPVASHPHLKPFTALLLRMHSIWLDSTLLKSHCFIRDHLPQASHEEKMQLILLAFFCLEKLQLAACGLSTNNSGPRKLCACKRHLPPGAPHLAAVQAVLSIFEVPLEEYCAPSPGELQRDVPNAAPRLDFPPFDGAVAAAAPALLNPWCLCLRADAVGDHKDAFVLLTPVSFTPAPLLQKQRCAFLTRPSTASDRSGQSLTEGSAGDEPGHTTVTLPETFNPSSLRIVIGDQASAQPRVIFAAYRGEYSLLPAMVPLTPGLCRVKWAPAVEEARFLLAEAAMAEAAEIQCAETARMSLTDLETRALSWSSAAQAFSKDHIPRKFEGLGFVQYQPDLYFVAESTKASALETCGSSSRTCLISISSFERPRWLPEAASSPSQATLLSWQGSVFISLIMSPLLQSSTYGGEARKCLVLVKENFVTWALPRPGAAPQLQLAPLRQARGKRRTEKMTGSGSASSSTATKGPKKKKKKKKKKGAAAT</sequence>
<feature type="non-terminal residue" evidence="2">
    <location>
        <position position="1"/>
    </location>
</feature>
<proteinExistence type="predicted"/>
<gene>
    <name evidence="2" type="ORF">C1SCF055_LOCUS5175</name>
</gene>
<feature type="region of interest" description="Disordered" evidence="1">
    <location>
        <begin position="1449"/>
        <end position="1496"/>
    </location>
</feature>
<evidence type="ECO:0000313" key="2">
    <source>
        <dbReference type="EMBL" id="CAI3976996.1"/>
    </source>
</evidence>
<feature type="compositionally biased region" description="Low complexity" evidence="1">
    <location>
        <begin position="1467"/>
        <end position="1479"/>
    </location>
</feature>
<feature type="region of interest" description="Disordered" evidence="1">
    <location>
        <begin position="1204"/>
        <end position="1233"/>
    </location>
</feature>
<keyword evidence="4" id="KW-1185">Reference proteome</keyword>
<dbReference type="EMBL" id="CAMXCT010000313">
    <property type="protein sequence ID" value="CAI3976996.1"/>
    <property type="molecule type" value="Genomic_DNA"/>
</dbReference>
<dbReference type="Proteomes" id="UP001152797">
    <property type="component" value="Unassembled WGS sequence"/>
</dbReference>
<dbReference type="EMBL" id="CAMXCT020000313">
    <property type="protein sequence ID" value="CAL1130371.1"/>
    <property type="molecule type" value="Genomic_DNA"/>
</dbReference>
<comment type="caution">
    <text evidence="2">The sequence shown here is derived from an EMBL/GenBank/DDBJ whole genome shotgun (WGS) entry which is preliminary data.</text>
</comment>
<dbReference type="OrthoDB" id="460954at2759"/>
<feature type="compositionally biased region" description="Basic and acidic residues" evidence="1">
    <location>
        <begin position="446"/>
        <end position="457"/>
    </location>
</feature>
<protein>
    <submittedName>
        <fullName evidence="2">Uncharacterized protein</fullName>
    </submittedName>
</protein>
<organism evidence="2">
    <name type="scientific">Cladocopium goreaui</name>
    <dbReference type="NCBI Taxonomy" id="2562237"/>
    <lineage>
        <taxon>Eukaryota</taxon>
        <taxon>Sar</taxon>
        <taxon>Alveolata</taxon>
        <taxon>Dinophyceae</taxon>
        <taxon>Suessiales</taxon>
        <taxon>Symbiodiniaceae</taxon>
        <taxon>Cladocopium</taxon>
    </lineage>
</organism>
<evidence type="ECO:0000313" key="4">
    <source>
        <dbReference type="Proteomes" id="UP001152797"/>
    </source>
</evidence>
<reference evidence="2" key="1">
    <citation type="submission" date="2022-10" db="EMBL/GenBank/DDBJ databases">
        <authorList>
            <person name="Chen Y."/>
            <person name="Dougan E. K."/>
            <person name="Chan C."/>
            <person name="Rhodes N."/>
            <person name="Thang M."/>
        </authorList>
    </citation>
    <scope>NUCLEOTIDE SEQUENCE</scope>
</reference>
<evidence type="ECO:0000256" key="1">
    <source>
        <dbReference type="SAM" id="MobiDB-lite"/>
    </source>
</evidence>
<dbReference type="EMBL" id="CAMXCT030000313">
    <property type="protein sequence ID" value="CAL4764308.1"/>
    <property type="molecule type" value="Genomic_DNA"/>
</dbReference>
<feature type="compositionally biased region" description="Polar residues" evidence="1">
    <location>
        <begin position="1204"/>
        <end position="1217"/>
    </location>
</feature>
<feature type="region of interest" description="Disordered" evidence="1">
    <location>
        <begin position="425"/>
        <end position="457"/>
    </location>
</feature>
<accession>A0A9P1BPC2</accession>